<sequence>MNESRGLILAGVDGTAAGLAAARYAAAEAVRAGVALHLVYVVDPYAPPLPTWPPAPTDPDSRMGKLGRAILAEAEDAVADSGAVVSTYLLLGKPASVLVQEAAKARLLVLGDQRRGLFDRIITSSILGPVAAHSPVPMVVVPSGWTGEGGPREIVVGVHDVAASTALVRRGLEVAAARGARLRLLHAWHAFGAYQDYLTVGSEEQAWVDRAERELTMALETARDAAGPAAAEVETRIGVEHAQAAYALVEASREAELLILGRGRHLLGLGQLGGTSRAVLRESSCPVEIDPHVAPAFEGDAGAIGAADDQPAHSGRA</sequence>
<feature type="domain" description="UspA" evidence="2">
    <location>
        <begin position="152"/>
        <end position="287"/>
    </location>
</feature>
<dbReference type="RefSeq" id="WP_045551218.1">
    <property type="nucleotide sequence ID" value="NZ_JZDQ02000007.1"/>
</dbReference>
<dbReference type="InterPro" id="IPR006016">
    <property type="entry name" value="UspA"/>
</dbReference>
<dbReference type="CDD" id="cd00293">
    <property type="entry name" value="USP-like"/>
    <property type="match status" value="1"/>
</dbReference>
<comment type="caution">
    <text evidence="3">The sequence shown here is derived from an EMBL/GenBank/DDBJ whole genome shotgun (WGS) entry which is preliminary data.</text>
</comment>
<dbReference type="Proteomes" id="UP000033772">
    <property type="component" value="Unassembled WGS sequence"/>
</dbReference>
<dbReference type="Pfam" id="PF00582">
    <property type="entry name" value="Usp"/>
    <property type="match status" value="2"/>
</dbReference>
<evidence type="ECO:0000259" key="2">
    <source>
        <dbReference type="Pfam" id="PF00582"/>
    </source>
</evidence>
<comment type="similarity">
    <text evidence="1">Belongs to the universal stress protein A family.</text>
</comment>
<dbReference type="PANTHER" id="PTHR46268">
    <property type="entry name" value="STRESS RESPONSE PROTEIN NHAX"/>
    <property type="match status" value="1"/>
</dbReference>
<dbReference type="Gene3D" id="3.40.50.620">
    <property type="entry name" value="HUPs"/>
    <property type="match status" value="2"/>
</dbReference>
<feature type="domain" description="UspA" evidence="2">
    <location>
        <begin position="8"/>
        <end position="142"/>
    </location>
</feature>
<dbReference type="EMBL" id="JZDQ02000007">
    <property type="protein sequence ID" value="OIJ27644.1"/>
    <property type="molecule type" value="Genomic_DNA"/>
</dbReference>
<proteinExistence type="inferred from homology"/>
<accession>A0A1J4N805</accession>
<name>A0A1J4N805_9ACTN</name>
<dbReference type="PANTHER" id="PTHR46268:SF6">
    <property type="entry name" value="UNIVERSAL STRESS PROTEIN UP12"/>
    <property type="match status" value="1"/>
</dbReference>
<protein>
    <recommendedName>
        <fullName evidence="2">UspA domain-containing protein</fullName>
    </recommendedName>
</protein>
<dbReference type="OrthoDB" id="3765568at2"/>
<evidence type="ECO:0000256" key="1">
    <source>
        <dbReference type="ARBA" id="ARBA00008791"/>
    </source>
</evidence>
<dbReference type="SUPFAM" id="SSF52402">
    <property type="entry name" value="Adenine nucleotide alpha hydrolases-like"/>
    <property type="match status" value="2"/>
</dbReference>
<gene>
    <name evidence="3" type="ORF">UG56_006465</name>
</gene>
<evidence type="ECO:0000313" key="4">
    <source>
        <dbReference type="Proteomes" id="UP000033772"/>
    </source>
</evidence>
<evidence type="ECO:0000313" key="3">
    <source>
        <dbReference type="EMBL" id="OIJ27644.1"/>
    </source>
</evidence>
<dbReference type="AlphaFoldDB" id="A0A1J4N805"/>
<keyword evidence="4" id="KW-1185">Reference proteome</keyword>
<dbReference type="STRING" id="1844.UG56_006465"/>
<reference evidence="3" key="1">
    <citation type="submission" date="2016-10" db="EMBL/GenBank/DDBJ databases">
        <title>Draft Genome Sequence of Nocardioides luteus Strain BAFB, an Alkane-Degrading Bacterium Isolated from JP-7 Polluted Soil.</title>
        <authorList>
            <person name="Brown L."/>
            <person name="Ruiz O.N."/>
            <person name="Gunasekera T."/>
        </authorList>
    </citation>
    <scope>NUCLEOTIDE SEQUENCE [LARGE SCALE GENOMIC DNA]</scope>
    <source>
        <strain evidence="3">BAFB</strain>
    </source>
</reference>
<organism evidence="3 4">
    <name type="scientific">Nocardioides luteus</name>
    <dbReference type="NCBI Taxonomy" id="1844"/>
    <lineage>
        <taxon>Bacteria</taxon>
        <taxon>Bacillati</taxon>
        <taxon>Actinomycetota</taxon>
        <taxon>Actinomycetes</taxon>
        <taxon>Propionibacteriales</taxon>
        <taxon>Nocardioidaceae</taxon>
        <taxon>Nocardioides</taxon>
    </lineage>
</organism>
<dbReference type="InterPro" id="IPR014729">
    <property type="entry name" value="Rossmann-like_a/b/a_fold"/>
</dbReference>